<evidence type="ECO:0000313" key="2">
    <source>
        <dbReference type="Proteomes" id="UP000190135"/>
    </source>
</evidence>
<evidence type="ECO:0000313" key="1">
    <source>
        <dbReference type="EMBL" id="SKA37840.1"/>
    </source>
</evidence>
<accession>A0A1T4TB94</accession>
<gene>
    <name evidence="1" type="ORF">SAMN05428963_12335</name>
</gene>
<reference evidence="2" key="1">
    <citation type="submission" date="2017-02" db="EMBL/GenBank/DDBJ databases">
        <authorList>
            <person name="Varghese N."/>
            <person name="Submissions S."/>
        </authorList>
    </citation>
    <scope>NUCLEOTIDE SEQUENCE [LARGE SCALE GENOMIC DNA]</scope>
    <source>
        <strain evidence="2">USBA 369</strain>
    </source>
</reference>
<protein>
    <submittedName>
        <fullName evidence="1">Uncharacterized protein</fullName>
    </submittedName>
</protein>
<sequence>MRLFDSVLTRRRRQPRFTDLAPWVRHRLALACRELKEAEEAAAEKLDLPEAPRLVMVDEEEAVIVRPGDREAIT</sequence>
<dbReference type="Proteomes" id="UP000190135">
    <property type="component" value="Unassembled WGS sequence"/>
</dbReference>
<dbReference type="RefSeq" id="WP_078710369.1">
    <property type="nucleotide sequence ID" value="NZ_FUXL01000023.1"/>
</dbReference>
<name>A0A1T4TB94_9HYPH</name>
<keyword evidence="2" id="KW-1185">Reference proteome</keyword>
<dbReference type="EMBL" id="FUXL01000023">
    <property type="protein sequence ID" value="SKA37840.1"/>
    <property type="molecule type" value="Genomic_DNA"/>
</dbReference>
<proteinExistence type="predicted"/>
<dbReference type="AlphaFoldDB" id="A0A1T4TB94"/>
<organism evidence="1 2">
    <name type="scientific">Consotaella salsifontis</name>
    <dbReference type="NCBI Taxonomy" id="1365950"/>
    <lineage>
        <taxon>Bacteria</taxon>
        <taxon>Pseudomonadati</taxon>
        <taxon>Pseudomonadota</taxon>
        <taxon>Alphaproteobacteria</taxon>
        <taxon>Hyphomicrobiales</taxon>
        <taxon>Aurantimonadaceae</taxon>
        <taxon>Consotaella</taxon>
    </lineage>
</organism>